<name>A0A5C5ZFC7_9BACT</name>
<accession>A0A5C5ZFC7</accession>
<reference evidence="2 3" key="1">
    <citation type="submission" date="2019-02" db="EMBL/GenBank/DDBJ databases">
        <title>Deep-cultivation of Planctomycetes and their phenomic and genomic characterization uncovers novel biology.</title>
        <authorList>
            <person name="Wiegand S."/>
            <person name="Jogler M."/>
            <person name="Boedeker C."/>
            <person name="Pinto D."/>
            <person name="Vollmers J."/>
            <person name="Rivas-Marin E."/>
            <person name="Kohn T."/>
            <person name="Peeters S.H."/>
            <person name="Heuer A."/>
            <person name="Rast P."/>
            <person name="Oberbeckmann S."/>
            <person name="Bunk B."/>
            <person name="Jeske O."/>
            <person name="Meyerdierks A."/>
            <person name="Storesund J.E."/>
            <person name="Kallscheuer N."/>
            <person name="Luecker S."/>
            <person name="Lage O.M."/>
            <person name="Pohl T."/>
            <person name="Merkel B.J."/>
            <person name="Hornburger P."/>
            <person name="Mueller R.-W."/>
            <person name="Bruemmer F."/>
            <person name="Labrenz M."/>
            <person name="Spormann A.M."/>
            <person name="Op Den Camp H."/>
            <person name="Overmann J."/>
            <person name="Amann R."/>
            <person name="Jetten M.S.M."/>
            <person name="Mascher T."/>
            <person name="Medema M.H."/>
            <person name="Devos D.P."/>
            <person name="Kaster A.-K."/>
            <person name="Ovreas L."/>
            <person name="Rohde M."/>
            <person name="Galperin M.Y."/>
            <person name="Jogler C."/>
        </authorList>
    </citation>
    <scope>NUCLEOTIDE SEQUENCE [LARGE SCALE GENOMIC DNA]</scope>
    <source>
        <strain evidence="2 3">Pla100</strain>
    </source>
</reference>
<gene>
    <name evidence="2" type="ORF">Pla100_62600</name>
</gene>
<dbReference type="EMBL" id="SJPM01000048">
    <property type="protein sequence ID" value="TWT86032.1"/>
    <property type="molecule type" value="Genomic_DNA"/>
</dbReference>
<feature type="transmembrane region" description="Helical" evidence="1">
    <location>
        <begin position="302"/>
        <end position="318"/>
    </location>
</feature>
<dbReference type="Proteomes" id="UP000316213">
    <property type="component" value="Unassembled WGS sequence"/>
</dbReference>
<comment type="caution">
    <text evidence="2">The sequence shown here is derived from an EMBL/GenBank/DDBJ whole genome shotgun (WGS) entry which is preliminary data.</text>
</comment>
<protein>
    <submittedName>
        <fullName evidence="2">Uncharacterized protein</fullName>
    </submittedName>
</protein>
<evidence type="ECO:0000313" key="3">
    <source>
        <dbReference type="Proteomes" id="UP000316213"/>
    </source>
</evidence>
<evidence type="ECO:0000313" key="2">
    <source>
        <dbReference type="EMBL" id="TWT86032.1"/>
    </source>
</evidence>
<sequence length="338" mass="36667">MDPSELILVPRLGCPHCDALLETLAPLTSNAQVECGACDRSFLSNEAIIPAFSPAPFSRDLPAGFGRGGKLDQVLLSAIEMLRSHVWALLVTSLFVNAVWFAVVGWPSNFLIGQWRFMLAGESTDLGSFAALMTATFAVGMMIAPMSAYAWIVMARLSLHICRYGTPRPVSVAAAVSHWKVPFRSVWQISVLFVALGVMFATIVVGGLVVTIALSLWTDPQSATLIGTLGMGTILIGGLFSMQWLLWPSLFLIADDRANLTTAVRWSVRLAREHRKLSLSLVTVYFLLATLGKLFFYVGEVVTIPIAIIPMAIGYLKMTGGEQAVDLVCIVTRSVRAC</sequence>
<keyword evidence="1" id="KW-0472">Membrane</keyword>
<feature type="transmembrane region" description="Helical" evidence="1">
    <location>
        <begin position="223"/>
        <end position="247"/>
    </location>
</feature>
<evidence type="ECO:0000256" key="1">
    <source>
        <dbReference type="SAM" id="Phobius"/>
    </source>
</evidence>
<proteinExistence type="predicted"/>
<keyword evidence="3" id="KW-1185">Reference proteome</keyword>
<dbReference type="AlphaFoldDB" id="A0A5C5ZFC7"/>
<feature type="transmembrane region" description="Helical" evidence="1">
    <location>
        <begin position="189"/>
        <end position="217"/>
    </location>
</feature>
<organism evidence="2 3">
    <name type="scientific">Neorhodopirellula pilleata</name>
    <dbReference type="NCBI Taxonomy" id="2714738"/>
    <lineage>
        <taxon>Bacteria</taxon>
        <taxon>Pseudomonadati</taxon>
        <taxon>Planctomycetota</taxon>
        <taxon>Planctomycetia</taxon>
        <taxon>Pirellulales</taxon>
        <taxon>Pirellulaceae</taxon>
        <taxon>Neorhodopirellula</taxon>
    </lineage>
</organism>
<feature type="transmembrane region" description="Helical" evidence="1">
    <location>
        <begin position="86"/>
        <end position="106"/>
    </location>
</feature>
<keyword evidence="1" id="KW-0812">Transmembrane</keyword>
<keyword evidence="1" id="KW-1133">Transmembrane helix</keyword>
<feature type="transmembrane region" description="Helical" evidence="1">
    <location>
        <begin position="126"/>
        <end position="153"/>
    </location>
</feature>